<feature type="transmembrane region" description="Helical" evidence="6">
    <location>
        <begin position="384"/>
        <end position="405"/>
    </location>
</feature>
<keyword evidence="2" id="KW-1003">Cell membrane</keyword>
<dbReference type="GO" id="GO:0005886">
    <property type="term" value="C:plasma membrane"/>
    <property type="evidence" value="ECO:0007669"/>
    <property type="project" value="UniProtKB-SubCell"/>
</dbReference>
<protein>
    <recommendedName>
        <fullName evidence="9">MFS transporter</fullName>
    </recommendedName>
</protein>
<proteinExistence type="predicted"/>
<comment type="subcellular location">
    <subcellularLocation>
        <location evidence="1">Cell membrane</location>
        <topology evidence="1">Multi-pass membrane protein</topology>
    </subcellularLocation>
</comment>
<feature type="transmembrane region" description="Helical" evidence="6">
    <location>
        <begin position="75"/>
        <end position="95"/>
    </location>
</feature>
<keyword evidence="5 6" id="KW-0472">Membrane</keyword>
<evidence type="ECO:0008006" key="9">
    <source>
        <dbReference type="Google" id="ProtNLM"/>
    </source>
</evidence>
<dbReference type="EMBL" id="CP034412">
    <property type="protein sequence ID" value="QCY46511.1"/>
    <property type="molecule type" value="Genomic_DNA"/>
</dbReference>
<sequence length="417" mass="43352">MTEQLARSQRFLLSSNSADAAGRAAADFIIDLVLVTTLGASAFQIGVLNALGSVAFVVAAIPVGHLVDRHGALRWLRVGLAGKLALLLVLTLLLATNQLTVPAVLLLVTVMGLGTLVVETAQISAVPGLNDPTKSTSGITRLVARLTAADQALSIIIPAFFGLLISQLGSSTLMALAAGLGSAALLLAQPIRNHSSASGASIKSPRPQPQGNWRSGLTLLFADRRLLAVTALVTLCNAGLAVGAAVESILILRHLRLGPQWFGVITAFGAVGGLLGAAFSERIVQRVALPRLTVLTGFFQLLLAGLVFTSYFTVPYVSLALLLTQSLLWGVVLVIFNIASMSWVTTIVDPAFVGRVSSARRLFTFGAVPVGSLAGGAIGSTVGIWASLLSWCLLCAVGTLSFLLLRRGSLRTPPAEL</sequence>
<dbReference type="Gene3D" id="1.20.1250.20">
    <property type="entry name" value="MFS general substrate transporter like domains"/>
    <property type="match status" value="1"/>
</dbReference>
<reference evidence="7 8" key="1">
    <citation type="submission" date="2018-12" db="EMBL/GenBank/DDBJ databases">
        <title>Complete Genome Sequence of Glutamicibacter creatinolyticus strain LGCM259,isolated from an abscess of a 12-year-old mare in Italy.</title>
        <authorList>
            <person name="Santos R.G."/>
            <person name="Silva A.L."/>
            <person name="Seyffert N."/>
            <person name="Castro T.L.P."/>
            <person name="Attili A.R."/>
            <person name="Rifici C."/>
            <person name="Mazzullo G."/>
            <person name="Brenig B."/>
            <person name="Venanzi F."/>
            <person name="Azevedo V."/>
        </authorList>
    </citation>
    <scope>NUCLEOTIDE SEQUENCE [LARGE SCALE GENOMIC DNA]</scope>
    <source>
        <strain evidence="7 8">LGCM 259</strain>
    </source>
</reference>
<dbReference type="SUPFAM" id="SSF103473">
    <property type="entry name" value="MFS general substrate transporter"/>
    <property type="match status" value="1"/>
</dbReference>
<dbReference type="PANTHER" id="PTHR23513:SF6">
    <property type="entry name" value="MAJOR FACILITATOR SUPERFAMILY ASSOCIATED DOMAIN-CONTAINING PROTEIN"/>
    <property type="match status" value="1"/>
</dbReference>
<evidence type="ECO:0000256" key="6">
    <source>
        <dbReference type="SAM" id="Phobius"/>
    </source>
</evidence>
<evidence type="ECO:0000256" key="1">
    <source>
        <dbReference type="ARBA" id="ARBA00004651"/>
    </source>
</evidence>
<evidence type="ECO:0000313" key="7">
    <source>
        <dbReference type="EMBL" id="QCY46511.1"/>
    </source>
</evidence>
<evidence type="ECO:0000256" key="5">
    <source>
        <dbReference type="ARBA" id="ARBA00023136"/>
    </source>
</evidence>
<feature type="transmembrane region" description="Helical" evidence="6">
    <location>
        <begin position="360"/>
        <end position="378"/>
    </location>
</feature>
<keyword evidence="3 6" id="KW-0812">Transmembrane</keyword>
<dbReference type="KEGG" id="gcr:GcLGCM259_0753"/>
<keyword evidence="8" id="KW-1185">Reference proteome</keyword>
<feature type="transmembrane region" description="Helical" evidence="6">
    <location>
        <begin position="261"/>
        <end position="280"/>
    </location>
</feature>
<dbReference type="InterPro" id="IPR036259">
    <property type="entry name" value="MFS_trans_sf"/>
</dbReference>
<feature type="transmembrane region" description="Helical" evidence="6">
    <location>
        <begin position="101"/>
        <end position="121"/>
    </location>
</feature>
<feature type="transmembrane region" description="Helical" evidence="6">
    <location>
        <begin position="226"/>
        <end position="255"/>
    </location>
</feature>
<dbReference type="Pfam" id="PF07690">
    <property type="entry name" value="MFS_1"/>
    <property type="match status" value="1"/>
</dbReference>
<dbReference type="PANTHER" id="PTHR23513">
    <property type="entry name" value="INTEGRAL MEMBRANE EFFLUX PROTEIN-RELATED"/>
    <property type="match status" value="1"/>
</dbReference>
<accession>A0A5B7WR00</accession>
<feature type="transmembrane region" description="Helical" evidence="6">
    <location>
        <begin position="292"/>
        <end position="314"/>
    </location>
</feature>
<feature type="transmembrane region" description="Helical" evidence="6">
    <location>
        <begin position="326"/>
        <end position="348"/>
    </location>
</feature>
<keyword evidence="4 6" id="KW-1133">Transmembrane helix</keyword>
<gene>
    <name evidence="7" type="ORF">GcLGCM259_0753</name>
</gene>
<dbReference type="GO" id="GO:0022857">
    <property type="term" value="F:transmembrane transporter activity"/>
    <property type="evidence" value="ECO:0007669"/>
    <property type="project" value="InterPro"/>
</dbReference>
<evidence type="ECO:0000256" key="4">
    <source>
        <dbReference type="ARBA" id="ARBA00022989"/>
    </source>
</evidence>
<evidence type="ECO:0000256" key="3">
    <source>
        <dbReference type="ARBA" id="ARBA00022692"/>
    </source>
</evidence>
<dbReference type="InterPro" id="IPR011701">
    <property type="entry name" value="MFS"/>
</dbReference>
<dbReference type="AlphaFoldDB" id="A0A5B7WR00"/>
<organism evidence="7 8">
    <name type="scientific">Glutamicibacter creatinolyticus</name>
    <dbReference type="NCBI Taxonomy" id="162496"/>
    <lineage>
        <taxon>Bacteria</taxon>
        <taxon>Bacillati</taxon>
        <taxon>Actinomycetota</taxon>
        <taxon>Actinomycetes</taxon>
        <taxon>Micrococcales</taxon>
        <taxon>Micrococcaceae</taxon>
        <taxon>Glutamicibacter</taxon>
    </lineage>
</organism>
<evidence type="ECO:0000313" key="8">
    <source>
        <dbReference type="Proteomes" id="UP000307000"/>
    </source>
</evidence>
<evidence type="ECO:0000256" key="2">
    <source>
        <dbReference type="ARBA" id="ARBA00022475"/>
    </source>
</evidence>
<feature type="transmembrane region" description="Helical" evidence="6">
    <location>
        <begin position="42"/>
        <end position="63"/>
    </location>
</feature>
<name>A0A5B7WR00_9MICC</name>
<feature type="transmembrane region" description="Helical" evidence="6">
    <location>
        <begin position="142"/>
        <end position="165"/>
    </location>
</feature>
<dbReference type="Proteomes" id="UP000307000">
    <property type="component" value="Chromosome"/>
</dbReference>